<name>A0A6N8HDW1_9FLAO</name>
<evidence type="ECO:0000256" key="1">
    <source>
        <dbReference type="ARBA" id="ARBA00022729"/>
    </source>
</evidence>
<accession>A0A6N8HDW1</accession>
<keyword evidence="5" id="KW-1185">Reference proteome</keyword>
<protein>
    <submittedName>
        <fullName evidence="4">Type IX secretion system sortase PorU</fullName>
    </submittedName>
</protein>
<dbReference type="Gene3D" id="2.60.40.4070">
    <property type="match status" value="1"/>
</dbReference>
<dbReference type="EMBL" id="WOWP01000024">
    <property type="protein sequence ID" value="MUV03746.1"/>
    <property type="molecule type" value="Genomic_DNA"/>
</dbReference>
<dbReference type="Gene3D" id="3.40.50.10390">
    <property type="entry name" value="Gingipain r, domain 1"/>
    <property type="match status" value="1"/>
</dbReference>
<dbReference type="InterPro" id="IPR026444">
    <property type="entry name" value="Secre_tail"/>
</dbReference>
<dbReference type="InterPro" id="IPR029031">
    <property type="entry name" value="Gingipain_N_sf"/>
</dbReference>
<dbReference type="InterPro" id="IPR001769">
    <property type="entry name" value="Gingipain"/>
</dbReference>
<keyword evidence="1 2" id="KW-0732">Signal</keyword>
<proteinExistence type="predicted"/>
<dbReference type="Pfam" id="PF01364">
    <property type="entry name" value="Peptidase_C25"/>
    <property type="match status" value="1"/>
</dbReference>
<dbReference type="NCBIfam" id="TIGR04183">
    <property type="entry name" value="Por_Secre_tail"/>
    <property type="match status" value="1"/>
</dbReference>
<reference evidence="4 5" key="1">
    <citation type="submission" date="2019-12" db="EMBL/GenBank/DDBJ databases">
        <authorList>
            <person name="Sun J.-Q."/>
        </authorList>
    </citation>
    <scope>NUCLEOTIDE SEQUENCE [LARGE SCALE GENOMIC DNA]</scope>
    <source>
        <strain evidence="4 5">JCM 17928</strain>
    </source>
</reference>
<gene>
    <name evidence="4" type="primary">porU</name>
    <name evidence="4" type="ORF">GN157_08495</name>
</gene>
<evidence type="ECO:0000256" key="2">
    <source>
        <dbReference type="SAM" id="SignalP"/>
    </source>
</evidence>
<evidence type="ECO:0000313" key="4">
    <source>
        <dbReference type="EMBL" id="MUV03746.1"/>
    </source>
</evidence>
<dbReference type="NCBIfam" id="NF033707">
    <property type="entry name" value="T9SS_sortase"/>
    <property type="match status" value="1"/>
</dbReference>
<dbReference type="SUPFAM" id="SSF52129">
    <property type="entry name" value="Caspase-like"/>
    <property type="match status" value="1"/>
</dbReference>
<feature type="chain" id="PRO_5026917781" evidence="2">
    <location>
        <begin position="19"/>
        <end position="1284"/>
    </location>
</feature>
<dbReference type="CDD" id="cd02258">
    <property type="entry name" value="Peptidase_C25_N"/>
    <property type="match status" value="1"/>
</dbReference>
<dbReference type="GO" id="GO:0008234">
    <property type="term" value="F:cysteine-type peptidase activity"/>
    <property type="evidence" value="ECO:0007669"/>
    <property type="project" value="InterPro"/>
</dbReference>
<dbReference type="GO" id="GO:0006508">
    <property type="term" value="P:proteolysis"/>
    <property type="evidence" value="ECO:0007669"/>
    <property type="project" value="InterPro"/>
</dbReference>
<evidence type="ECO:0000259" key="3">
    <source>
        <dbReference type="Pfam" id="PF01364"/>
    </source>
</evidence>
<dbReference type="InterPro" id="IPR029030">
    <property type="entry name" value="Caspase-like_dom_sf"/>
</dbReference>
<dbReference type="RefSeq" id="WP_157482914.1">
    <property type="nucleotide sequence ID" value="NZ_WOWP01000024.1"/>
</dbReference>
<feature type="signal peptide" evidence="2">
    <location>
        <begin position="1"/>
        <end position="18"/>
    </location>
</feature>
<evidence type="ECO:0000313" key="5">
    <source>
        <dbReference type="Proteomes" id="UP000433945"/>
    </source>
</evidence>
<dbReference type="OrthoDB" id="9809780at2"/>
<dbReference type="Proteomes" id="UP000433945">
    <property type="component" value="Unassembled WGS sequence"/>
</dbReference>
<comment type="caution">
    <text evidence="4">The sequence shown here is derived from an EMBL/GenBank/DDBJ whole genome shotgun (WGS) entry which is preliminary data.</text>
</comment>
<sequence>MKNNLLLIILLFSLLSFGQQGTVTINWKDGEKLTVTDKVIVEIPQFDGGNMDYRYLTKELFFGLNIPVSGYVDASSLQVINVVYESVTADKLGVLDVNKIPATIKPSIVASHARDDWYAFLRLSPIINSGSGYKRVKSFSYSFTTGTAGFNFKDTQVVTNSVLSTGEWHRFYVERSGVYKISKSFLQQLGVNVNVDPRRIKIYGNGGRMLPLRNDIPYPDDLAENAIAFIGEEDGDFGNSDYILFYAEGVDNWNAESQTHSNLFADRSYYYVTSQGGNGKRITTQVQPTGPVAATVTSFDDYYYHEEDLVSIGRLGRKWHGEQFNVNNSQDFEFSVPDIDLSVPVSVTVNAAAKSLVSTSMAVSANAQSLGAISFSAAQDSDAARDGVGGNNGYTATFTPAGGTITVNLSYSNGGVPGSNAWLDYIILKAKRFLKGNGSQFRFRYNAALGSLGVLEYQLSNASGINEVWDVTDIYNVKKYINEGGQSQFSFRAQSGEVRQYVTVVSSNFYTPLRESQVRVANQNIKGTIFNNSQGQFEDIDYLIVTPASLNSEAERLASIHRTRSGLNVKVVDLERIYQEFSSGKQDVAAIRNLIKYVYYNASNDANKIKYVCLFGDASFDFKDRIPNNTNIVPTLHGYDPSGSIPNYNSITTFVSDDFFVLMDPTEGAQLGSDPVGPDIAVGRMLVSSVSQAREMVDKVEQYLNEESYGRWRNEFVLLSDDLDDGGEQFVNKMEGTYNGIVEYKPFINVRKVYTDSYVQESSSGGYRYPQAKEQIIRTVNNGALVVNYLGHGGEDGMAAERIFEKTDAQSLTNQYKYPLFITVTCELTRFDNPYRPTCGEYLYWNSAGGAIGLITTTRSIFVTAAFGFNDVLPAKLFAFNGGDYPSMAEAMRQAKIEFGNNNLRVVSFIGDPALKLAIPRPKVVLTAVNDVPVDQSVGVLEALSFVKMTGRVTDEAGNSLNTYNGELGVTVFDKEIERRTLANDEPDNDSLKFDFDILGEAIFRGNASVTGGQFEFNFVVPRDIRIPVGNGRVSFYSKRNNVLEDQTGYDNSIQVGGINENAEEDITGPTVRLYMNDEAFISGGITNDSPIFLAFLEDEHGINTASGIGHDIIAILDGDETNPYILNDYYETDVDSYTNGSLRYPFSGLEPGLHTLTFKAWDVYNNPVTAELQFVVVGDEEMRLEKVLNYPNPFVNYTEFWFTHNRPYEPLDVQVQIFTVSGKVVKTINQSVTTEGFLCRDIKWDGRDDFGDRIGKGVYIYKLTVRSASTNKKAEKYEKLVLL</sequence>
<feature type="domain" description="Gingipain" evidence="3">
    <location>
        <begin position="542"/>
        <end position="917"/>
    </location>
</feature>
<organism evidence="4 5">
    <name type="scientific">Flavobacterium rakeshii</name>
    <dbReference type="NCBI Taxonomy" id="1038845"/>
    <lineage>
        <taxon>Bacteria</taxon>
        <taxon>Pseudomonadati</taxon>
        <taxon>Bacteroidota</taxon>
        <taxon>Flavobacteriia</taxon>
        <taxon>Flavobacteriales</taxon>
        <taxon>Flavobacteriaceae</taxon>
        <taxon>Flavobacterium</taxon>
    </lineage>
</organism>
<dbReference type="Gene3D" id="3.40.50.1460">
    <property type="match status" value="1"/>
</dbReference>